<keyword evidence="3" id="KW-1185">Reference proteome</keyword>
<sequence>MEKLSPQQLATLHNHLIHTGSTDALIDELLDHLACEVEYYMWIGLPFDGALKTVLEQANLKAVRHLRDTYNSELAMTDEQLQQASLDDIVFEFRNKSYGAYDLRRAYRTTLRNAFIMTISLFMMLMAMMDAVNRRTWSYLSPWGVAWLIGLCGVTFVVISWYLHHTRQQQVPMRETLTDHA</sequence>
<proteinExistence type="predicted"/>
<evidence type="ECO:0000256" key="1">
    <source>
        <dbReference type="SAM" id="Phobius"/>
    </source>
</evidence>
<name>A0A6G9ATH1_9BACT</name>
<dbReference type="KEGG" id="spib:G8759_25630"/>
<evidence type="ECO:0000313" key="3">
    <source>
        <dbReference type="Proteomes" id="UP000501802"/>
    </source>
</evidence>
<dbReference type="RefSeq" id="WP_167214671.1">
    <property type="nucleotide sequence ID" value="NZ_CP050063.1"/>
</dbReference>
<organism evidence="2 3">
    <name type="scientific">Spirosoma aureum</name>
    <dbReference type="NCBI Taxonomy" id="2692134"/>
    <lineage>
        <taxon>Bacteria</taxon>
        <taxon>Pseudomonadati</taxon>
        <taxon>Bacteroidota</taxon>
        <taxon>Cytophagia</taxon>
        <taxon>Cytophagales</taxon>
        <taxon>Cytophagaceae</taxon>
        <taxon>Spirosoma</taxon>
    </lineage>
</organism>
<dbReference type="EMBL" id="CP050063">
    <property type="protein sequence ID" value="QIP15771.1"/>
    <property type="molecule type" value="Genomic_DNA"/>
</dbReference>
<feature type="transmembrane region" description="Helical" evidence="1">
    <location>
        <begin position="114"/>
        <end position="132"/>
    </location>
</feature>
<accession>A0A6G9ATH1</accession>
<evidence type="ECO:0000313" key="2">
    <source>
        <dbReference type="EMBL" id="QIP15771.1"/>
    </source>
</evidence>
<keyword evidence="1" id="KW-0472">Membrane</keyword>
<reference evidence="2 3" key="1">
    <citation type="submission" date="2020-03" db="EMBL/GenBank/DDBJ databases">
        <authorList>
            <person name="Kim M.K."/>
        </authorList>
    </citation>
    <scope>NUCLEOTIDE SEQUENCE [LARGE SCALE GENOMIC DNA]</scope>
    <source>
        <strain evidence="2 3">BT328</strain>
    </source>
</reference>
<gene>
    <name evidence="2" type="ORF">G8759_25630</name>
</gene>
<keyword evidence="1" id="KW-1133">Transmembrane helix</keyword>
<dbReference type="Proteomes" id="UP000501802">
    <property type="component" value="Chromosome"/>
</dbReference>
<keyword evidence="1" id="KW-0812">Transmembrane</keyword>
<feature type="transmembrane region" description="Helical" evidence="1">
    <location>
        <begin position="144"/>
        <end position="164"/>
    </location>
</feature>
<protein>
    <submittedName>
        <fullName evidence="2">Uncharacterized protein</fullName>
    </submittedName>
</protein>
<dbReference type="AlphaFoldDB" id="A0A6G9ATH1"/>